<reference evidence="1" key="2">
    <citation type="submission" date="2022-01" db="EMBL/GenBank/DDBJ databases">
        <authorList>
            <person name="Yamashiro T."/>
            <person name="Shiraishi A."/>
            <person name="Satake H."/>
            <person name="Nakayama K."/>
        </authorList>
    </citation>
    <scope>NUCLEOTIDE SEQUENCE</scope>
</reference>
<feature type="non-terminal residue" evidence="1">
    <location>
        <position position="1"/>
    </location>
</feature>
<evidence type="ECO:0008006" key="3">
    <source>
        <dbReference type="Google" id="ProtNLM"/>
    </source>
</evidence>
<evidence type="ECO:0000313" key="1">
    <source>
        <dbReference type="EMBL" id="GJT03772.1"/>
    </source>
</evidence>
<sequence>ENVVDLAVEVQDSRFQVDPWVKMGNSEIMVEDVETQSEIEYMRICPDIGDSAGACGCPHTRRLGSNGPCELCEGEPMQEKFGVLTRCDSDPPMHFQTTRSFTLLSPFYSLRSRTQRFQVDAWVKMGNSEIMVKDVDTQVRLTTDKVTYEMRKSSNQKAMEKAHSFLETYIHVGSEAILPTAADLAHYS</sequence>
<evidence type="ECO:0000313" key="2">
    <source>
        <dbReference type="Proteomes" id="UP001151760"/>
    </source>
</evidence>
<dbReference type="Proteomes" id="UP001151760">
    <property type="component" value="Unassembled WGS sequence"/>
</dbReference>
<accession>A0ABQ5AQ53</accession>
<dbReference type="EMBL" id="BQNB010012455">
    <property type="protein sequence ID" value="GJT03772.1"/>
    <property type="molecule type" value="Genomic_DNA"/>
</dbReference>
<keyword evidence="2" id="KW-1185">Reference proteome</keyword>
<organism evidence="1 2">
    <name type="scientific">Tanacetum coccineum</name>
    <dbReference type="NCBI Taxonomy" id="301880"/>
    <lineage>
        <taxon>Eukaryota</taxon>
        <taxon>Viridiplantae</taxon>
        <taxon>Streptophyta</taxon>
        <taxon>Embryophyta</taxon>
        <taxon>Tracheophyta</taxon>
        <taxon>Spermatophyta</taxon>
        <taxon>Magnoliopsida</taxon>
        <taxon>eudicotyledons</taxon>
        <taxon>Gunneridae</taxon>
        <taxon>Pentapetalae</taxon>
        <taxon>asterids</taxon>
        <taxon>campanulids</taxon>
        <taxon>Asterales</taxon>
        <taxon>Asteraceae</taxon>
        <taxon>Asteroideae</taxon>
        <taxon>Anthemideae</taxon>
        <taxon>Anthemidinae</taxon>
        <taxon>Tanacetum</taxon>
    </lineage>
</organism>
<protein>
    <recommendedName>
        <fullName evidence="3">Vitellogenin</fullName>
    </recommendedName>
</protein>
<gene>
    <name evidence="1" type="ORF">Tco_0838234</name>
</gene>
<name>A0ABQ5AQ53_9ASTR</name>
<proteinExistence type="predicted"/>
<reference evidence="1" key="1">
    <citation type="journal article" date="2022" name="Int. J. Mol. Sci.">
        <title>Draft Genome of Tanacetum Coccineum: Genomic Comparison of Closely Related Tanacetum-Family Plants.</title>
        <authorList>
            <person name="Yamashiro T."/>
            <person name="Shiraishi A."/>
            <person name="Nakayama K."/>
            <person name="Satake H."/>
        </authorList>
    </citation>
    <scope>NUCLEOTIDE SEQUENCE</scope>
</reference>
<comment type="caution">
    <text evidence="1">The sequence shown here is derived from an EMBL/GenBank/DDBJ whole genome shotgun (WGS) entry which is preliminary data.</text>
</comment>